<sequence>MLMIFTRLVFWENWYEKNWNQKISPRSICQNQICRFLLRSFHREGLVLLSDSLKQINNDAGIAVFVQKGAWFKLLILNLFKLTKQNAYVVWPARAAAHHQQERWNFTIRLLIKHSV</sequence>
<dbReference type="EMBL" id="LGCK01000007">
    <property type="protein sequence ID" value="KPL72516.1"/>
    <property type="molecule type" value="Genomic_DNA"/>
</dbReference>
<reference evidence="1 2" key="1">
    <citation type="submission" date="2015-07" db="EMBL/GenBank/DDBJ databases">
        <title>Genome sequence of Leptolinea tardivitalis DSM 16556.</title>
        <authorList>
            <person name="Hemp J."/>
            <person name="Ward L.M."/>
            <person name="Pace L.A."/>
            <person name="Fischer W.W."/>
        </authorList>
    </citation>
    <scope>NUCLEOTIDE SEQUENCE [LARGE SCALE GENOMIC DNA]</scope>
    <source>
        <strain evidence="1 2">YMTK-2</strain>
    </source>
</reference>
<comment type="caution">
    <text evidence="1">The sequence shown here is derived from an EMBL/GenBank/DDBJ whole genome shotgun (WGS) entry which is preliminary data.</text>
</comment>
<proteinExistence type="predicted"/>
<evidence type="ECO:0000313" key="1">
    <source>
        <dbReference type="EMBL" id="KPL72516.1"/>
    </source>
</evidence>
<gene>
    <name evidence="1" type="ORF">ADM99_05160</name>
</gene>
<keyword evidence="2" id="KW-1185">Reference proteome</keyword>
<evidence type="ECO:0000313" key="2">
    <source>
        <dbReference type="Proteomes" id="UP000050430"/>
    </source>
</evidence>
<protein>
    <submittedName>
        <fullName evidence="1">Uncharacterized protein</fullName>
    </submittedName>
</protein>
<accession>A0A0P6X027</accession>
<dbReference type="Proteomes" id="UP000050430">
    <property type="component" value="Unassembled WGS sequence"/>
</dbReference>
<organism evidence="1 2">
    <name type="scientific">Leptolinea tardivitalis</name>
    <dbReference type="NCBI Taxonomy" id="229920"/>
    <lineage>
        <taxon>Bacteria</taxon>
        <taxon>Bacillati</taxon>
        <taxon>Chloroflexota</taxon>
        <taxon>Anaerolineae</taxon>
        <taxon>Anaerolineales</taxon>
        <taxon>Anaerolineaceae</taxon>
        <taxon>Leptolinea</taxon>
    </lineage>
</organism>
<name>A0A0P6X027_9CHLR</name>
<dbReference type="AlphaFoldDB" id="A0A0P6X027"/>